<accession>A0ABD2M1C2</accession>
<feature type="compositionally biased region" description="Basic and acidic residues" evidence="1">
    <location>
        <begin position="21"/>
        <end position="45"/>
    </location>
</feature>
<dbReference type="AlphaFoldDB" id="A0ABD2M1C2"/>
<feature type="compositionally biased region" description="Basic residues" evidence="1">
    <location>
        <begin position="216"/>
        <end position="225"/>
    </location>
</feature>
<comment type="caution">
    <text evidence="2">The sequence shown here is derived from an EMBL/GenBank/DDBJ whole genome shotgun (WGS) entry which is preliminary data.</text>
</comment>
<proteinExistence type="predicted"/>
<sequence length="225" mass="25159">MQREEAGRSPEEPEGEWINQRPREEGTRMIRDAEGGGGKMIREAPTDEDGLDDAEKELSEALSVVNKIRMGDEEEIESENVNTSTAPFTLSIANLPGIFDDASRNRLALEMMALLNREMEQYDRALVREPVVLLLNKVDEGEGEQARKAPTDEDGLDDAEKELSEALSVVNKIRMGDEEEIESENVNTSTAPFTLSIANLPGIFDDASRNRWGQNCHKREKRVAN</sequence>
<dbReference type="EMBL" id="JBICBT010000191">
    <property type="protein sequence ID" value="KAL3121313.1"/>
    <property type="molecule type" value="Genomic_DNA"/>
</dbReference>
<protein>
    <submittedName>
        <fullName evidence="2">Uncharacterized protein</fullName>
    </submittedName>
</protein>
<feature type="region of interest" description="Disordered" evidence="1">
    <location>
        <begin position="205"/>
        <end position="225"/>
    </location>
</feature>
<evidence type="ECO:0000313" key="2">
    <source>
        <dbReference type="EMBL" id="KAL3121313.1"/>
    </source>
</evidence>
<gene>
    <name evidence="2" type="ORF">niasHT_008295</name>
</gene>
<feature type="compositionally biased region" description="Basic and acidic residues" evidence="1">
    <location>
        <begin position="1"/>
        <end position="11"/>
    </location>
</feature>
<dbReference type="Proteomes" id="UP001620626">
    <property type="component" value="Unassembled WGS sequence"/>
</dbReference>
<feature type="region of interest" description="Disordered" evidence="1">
    <location>
        <begin position="1"/>
        <end position="52"/>
    </location>
</feature>
<reference evidence="2 3" key="1">
    <citation type="submission" date="2024-10" db="EMBL/GenBank/DDBJ databases">
        <authorList>
            <person name="Kim D."/>
        </authorList>
    </citation>
    <scope>NUCLEOTIDE SEQUENCE [LARGE SCALE GENOMIC DNA]</scope>
    <source>
        <strain evidence="2">BH-2024</strain>
    </source>
</reference>
<organism evidence="2 3">
    <name type="scientific">Heterodera trifolii</name>
    <dbReference type="NCBI Taxonomy" id="157864"/>
    <lineage>
        <taxon>Eukaryota</taxon>
        <taxon>Metazoa</taxon>
        <taxon>Ecdysozoa</taxon>
        <taxon>Nematoda</taxon>
        <taxon>Chromadorea</taxon>
        <taxon>Rhabditida</taxon>
        <taxon>Tylenchina</taxon>
        <taxon>Tylenchomorpha</taxon>
        <taxon>Tylenchoidea</taxon>
        <taxon>Heteroderidae</taxon>
        <taxon>Heteroderinae</taxon>
        <taxon>Heterodera</taxon>
    </lineage>
</organism>
<keyword evidence="3" id="KW-1185">Reference proteome</keyword>
<evidence type="ECO:0000256" key="1">
    <source>
        <dbReference type="SAM" id="MobiDB-lite"/>
    </source>
</evidence>
<evidence type="ECO:0000313" key="3">
    <source>
        <dbReference type="Proteomes" id="UP001620626"/>
    </source>
</evidence>
<name>A0ABD2M1C2_9BILA</name>